<comment type="caution">
    <text evidence="2">The sequence shown here is derived from an EMBL/GenBank/DDBJ whole genome shotgun (WGS) entry which is preliminary data.</text>
</comment>
<feature type="region of interest" description="Disordered" evidence="1">
    <location>
        <begin position="83"/>
        <end position="130"/>
    </location>
</feature>
<organism evidence="2 3">
    <name type="scientific">Hibiscus sabdariffa</name>
    <name type="common">roselle</name>
    <dbReference type="NCBI Taxonomy" id="183260"/>
    <lineage>
        <taxon>Eukaryota</taxon>
        <taxon>Viridiplantae</taxon>
        <taxon>Streptophyta</taxon>
        <taxon>Embryophyta</taxon>
        <taxon>Tracheophyta</taxon>
        <taxon>Spermatophyta</taxon>
        <taxon>Magnoliopsida</taxon>
        <taxon>eudicotyledons</taxon>
        <taxon>Gunneridae</taxon>
        <taxon>Pentapetalae</taxon>
        <taxon>rosids</taxon>
        <taxon>malvids</taxon>
        <taxon>Malvales</taxon>
        <taxon>Malvaceae</taxon>
        <taxon>Malvoideae</taxon>
        <taxon>Hibiscus</taxon>
    </lineage>
</organism>
<dbReference type="Proteomes" id="UP001396334">
    <property type="component" value="Unassembled WGS sequence"/>
</dbReference>
<feature type="compositionally biased region" description="Pro residues" evidence="1">
    <location>
        <begin position="89"/>
        <end position="104"/>
    </location>
</feature>
<name>A0ABR2TWU0_9ROSI</name>
<feature type="compositionally biased region" description="Basic and acidic residues" evidence="1">
    <location>
        <begin position="1"/>
        <end position="13"/>
    </location>
</feature>
<accession>A0ABR2TWU0</accession>
<protein>
    <submittedName>
        <fullName evidence="2">Uncharacterized protein</fullName>
    </submittedName>
</protein>
<evidence type="ECO:0000313" key="2">
    <source>
        <dbReference type="EMBL" id="KAK9041834.1"/>
    </source>
</evidence>
<dbReference type="EMBL" id="JBBPBN010000004">
    <property type="protein sequence ID" value="KAK9041834.1"/>
    <property type="molecule type" value="Genomic_DNA"/>
</dbReference>
<evidence type="ECO:0000256" key="1">
    <source>
        <dbReference type="SAM" id="MobiDB-lite"/>
    </source>
</evidence>
<proteinExistence type="predicted"/>
<feature type="compositionally biased region" description="Basic and acidic residues" evidence="1">
    <location>
        <begin position="26"/>
        <end position="44"/>
    </location>
</feature>
<reference evidence="2 3" key="1">
    <citation type="journal article" date="2024" name="G3 (Bethesda)">
        <title>Genome assembly of Hibiscus sabdariffa L. provides insights into metabolisms of medicinal natural products.</title>
        <authorList>
            <person name="Kim T."/>
        </authorList>
    </citation>
    <scope>NUCLEOTIDE SEQUENCE [LARGE SCALE GENOMIC DNA]</scope>
    <source>
        <strain evidence="2">TK-2024</strain>
        <tissue evidence="2">Old leaves</tissue>
    </source>
</reference>
<gene>
    <name evidence="2" type="ORF">V6N11_016924</name>
</gene>
<keyword evidence="3" id="KW-1185">Reference proteome</keyword>
<feature type="region of interest" description="Disordered" evidence="1">
    <location>
        <begin position="1"/>
        <end position="71"/>
    </location>
</feature>
<evidence type="ECO:0000313" key="3">
    <source>
        <dbReference type="Proteomes" id="UP001396334"/>
    </source>
</evidence>
<sequence length="130" mass="14531">MPELELRHDDGYQRGHRPSGPPQTRDSSEVRSHVRRQRDWDRPSSHQGPARSQREQREGGVPEPELPNGKIEGVLNFSYKFGDTFTIPAVPPPPPVSAHPPPPSQGMDKSASPPPAGYLPYEYPPMQRAH</sequence>